<dbReference type="EMBL" id="BPLR01005453">
    <property type="protein sequence ID" value="GIY02537.1"/>
    <property type="molecule type" value="Genomic_DNA"/>
</dbReference>
<reference evidence="1 2" key="1">
    <citation type="submission" date="2021-06" db="EMBL/GenBank/DDBJ databases">
        <title>Caerostris extrusa draft genome.</title>
        <authorList>
            <person name="Kono N."/>
            <person name="Arakawa K."/>
        </authorList>
    </citation>
    <scope>NUCLEOTIDE SEQUENCE [LARGE SCALE GENOMIC DNA]</scope>
</reference>
<protein>
    <submittedName>
        <fullName evidence="1">Uncharacterized protein</fullName>
    </submittedName>
</protein>
<dbReference type="Proteomes" id="UP001054945">
    <property type="component" value="Unassembled WGS sequence"/>
</dbReference>
<accession>A0AAV4Q2W1</accession>
<organism evidence="1 2">
    <name type="scientific">Caerostris extrusa</name>
    <name type="common">Bark spider</name>
    <name type="synonym">Caerostris bankana</name>
    <dbReference type="NCBI Taxonomy" id="172846"/>
    <lineage>
        <taxon>Eukaryota</taxon>
        <taxon>Metazoa</taxon>
        <taxon>Ecdysozoa</taxon>
        <taxon>Arthropoda</taxon>
        <taxon>Chelicerata</taxon>
        <taxon>Arachnida</taxon>
        <taxon>Araneae</taxon>
        <taxon>Araneomorphae</taxon>
        <taxon>Entelegynae</taxon>
        <taxon>Araneoidea</taxon>
        <taxon>Araneidae</taxon>
        <taxon>Caerostris</taxon>
    </lineage>
</organism>
<comment type="caution">
    <text evidence="1">The sequence shown here is derived from an EMBL/GenBank/DDBJ whole genome shotgun (WGS) entry which is preliminary data.</text>
</comment>
<keyword evidence="2" id="KW-1185">Reference proteome</keyword>
<evidence type="ECO:0000313" key="2">
    <source>
        <dbReference type="Proteomes" id="UP001054945"/>
    </source>
</evidence>
<gene>
    <name evidence="1" type="ORF">CEXT_676961</name>
</gene>
<proteinExistence type="predicted"/>
<evidence type="ECO:0000313" key="1">
    <source>
        <dbReference type="EMBL" id="GIY02537.1"/>
    </source>
</evidence>
<dbReference type="AlphaFoldDB" id="A0AAV4Q2W1"/>
<name>A0AAV4Q2W1_CAEEX</name>
<sequence length="97" mass="11068">MGSIWELKHVVVLLGGGGRWWVVLIIGEGEVGELYISEKHVLHNNGESGRNLSCFVVYSKLLYILFVSSMPYCFDTEDVFYQNSKKVLNIFSNTNDY</sequence>